<evidence type="ECO:0000256" key="3">
    <source>
        <dbReference type="RuleBase" id="RU362073"/>
    </source>
</evidence>
<keyword evidence="9" id="KW-1185">Reference proteome</keyword>
<comment type="subcellular location">
    <subcellularLocation>
        <location evidence="3">Secreted</location>
    </subcellularLocation>
    <subcellularLocation>
        <location evidence="3">Bacterial flagellum</location>
    </subcellularLocation>
</comment>
<reference evidence="8" key="1">
    <citation type="journal article" date="2016" name="Front. Microbiol.">
        <title>Genome Sequence of the Piezophilic, Mesophilic Sulfate-Reducing Bacterium Desulfovibrio indicus J2T.</title>
        <authorList>
            <person name="Cao J."/>
            <person name="Maignien L."/>
            <person name="Shao Z."/>
            <person name="Alain K."/>
            <person name="Jebbar M."/>
        </authorList>
    </citation>
    <scope>NUCLEOTIDE SEQUENCE</scope>
    <source>
        <strain evidence="8">DSM 16372</strain>
    </source>
</reference>
<dbReference type="NCBIfam" id="NF009330">
    <property type="entry name" value="PRK12688.1"/>
    <property type="match status" value="1"/>
</dbReference>
<keyword evidence="2 3" id="KW-0975">Bacterial flagellum</keyword>
<name>A0AAV4ZK19_9HYPH</name>
<dbReference type="AlphaFoldDB" id="A0AAV4ZK19"/>
<evidence type="ECO:0000256" key="1">
    <source>
        <dbReference type="ARBA" id="ARBA00005709"/>
    </source>
</evidence>
<dbReference type="GO" id="GO:0009288">
    <property type="term" value="C:bacterial-type flagellum"/>
    <property type="evidence" value="ECO:0007669"/>
    <property type="project" value="UniProtKB-SubCell"/>
</dbReference>
<dbReference type="Pfam" id="PF00700">
    <property type="entry name" value="Flagellin_C"/>
    <property type="match status" value="1"/>
</dbReference>
<feature type="domain" description="Flagellin N-terminal" evidence="5">
    <location>
        <begin position="7"/>
        <end position="130"/>
    </location>
</feature>
<comment type="function">
    <text evidence="3">Flagellin is the subunit protein which polymerizes to form the filaments of bacterial flagella.</text>
</comment>
<reference evidence="8" key="2">
    <citation type="submission" date="2021-08" db="EMBL/GenBank/DDBJ databases">
        <authorList>
            <person name="Tani A."/>
            <person name="Ola A."/>
            <person name="Ogura Y."/>
            <person name="Katsura K."/>
            <person name="Hayashi T."/>
        </authorList>
    </citation>
    <scope>NUCLEOTIDE SEQUENCE</scope>
    <source>
        <strain evidence="8">DSM 16372</strain>
    </source>
</reference>
<dbReference type="GO" id="GO:0005576">
    <property type="term" value="C:extracellular region"/>
    <property type="evidence" value="ECO:0007669"/>
    <property type="project" value="UniProtKB-SubCell"/>
</dbReference>
<evidence type="ECO:0000259" key="5">
    <source>
        <dbReference type="Pfam" id="PF00669"/>
    </source>
</evidence>
<dbReference type="Pfam" id="PF07482">
    <property type="entry name" value="DUF1522"/>
    <property type="match status" value="2"/>
</dbReference>
<dbReference type="InterPro" id="IPR011087">
    <property type="entry name" value="DUF1522"/>
</dbReference>
<dbReference type="InterPro" id="IPR046358">
    <property type="entry name" value="Flagellin_C"/>
</dbReference>
<evidence type="ECO:0000313" key="9">
    <source>
        <dbReference type="Proteomes" id="UP001055247"/>
    </source>
</evidence>
<feature type="domain" description="DUF1522" evidence="7">
    <location>
        <begin position="336"/>
        <end position="449"/>
    </location>
</feature>
<evidence type="ECO:0000259" key="7">
    <source>
        <dbReference type="Pfam" id="PF07482"/>
    </source>
</evidence>
<dbReference type="RefSeq" id="WP_066918270.1">
    <property type="nucleotide sequence ID" value="NZ_BPQO01000007.1"/>
</dbReference>
<dbReference type="Proteomes" id="UP001055247">
    <property type="component" value="Unassembled WGS sequence"/>
</dbReference>
<evidence type="ECO:0000256" key="2">
    <source>
        <dbReference type="ARBA" id="ARBA00023143"/>
    </source>
</evidence>
<keyword evidence="3" id="KW-0964">Secreted</keyword>
<dbReference type="Pfam" id="PF00669">
    <property type="entry name" value="Flagellin_N"/>
    <property type="match status" value="1"/>
</dbReference>
<feature type="domain" description="DUF1522" evidence="7">
    <location>
        <begin position="188"/>
        <end position="300"/>
    </location>
</feature>
<organism evidence="8 9">
    <name type="scientific">Methylobacterium hispanicum</name>
    <dbReference type="NCBI Taxonomy" id="270350"/>
    <lineage>
        <taxon>Bacteria</taxon>
        <taxon>Pseudomonadati</taxon>
        <taxon>Pseudomonadota</taxon>
        <taxon>Alphaproteobacteria</taxon>
        <taxon>Hyphomicrobiales</taxon>
        <taxon>Methylobacteriaceae</taxon>
        <taxon>Methylobacterium</taxon>
    </lineage>
</organism>
<feature type="compositionally biased region" description="Polar residues" evidence="4">
    <location>
        <begin position="354"/>
        <end position="370"/>
    </location>
</feature>
<feature type="region of interest" description="Disordered" evidence="4">
    <location>
        <begin position="351"/>
        <end position="376"/>
    </location>
</feature>
<evidence type="ECO:0000256" key="4">
    <source>
        <dbReference type="SAM" id="MobiDB-lite"/>
    </source>
</evidence>
<dbReference type="InterPro" id="IPR001029">
    <property type="entry name" value="Flagellin_N"/>
</dbReference>
<dbReference type="EMBL" id="BPQO01000007">
    <property type="protein sequence ID" value="GJD88643.1"/>
    <property type="molecule type" value="Genomic_DNA"/>
</dbReference>
<dbReference type="SUPFAM" id="SSF64518">
    <property type="entry name" value="Phase 1 flagellin"/>
    <property type="match status" value="1"/>
</dbReference>
<sequence>MSSITLSSATRQNLLVAQDTASLLSTTQNRLATGKKVNTALDSPSSFFTAQGLDNRAGDLSNILDSISNGVQVIQAANTGITSLQKLVDNAKSVANQALQATIGYSTKSNVSTTITGATAADLRGTTSYANAQASSNVLFSGNAAGATAATNATKLGGTQGTLAGTAAGTATATTTLSSLTNGPAAGDTLTVNGRSITFRSGAAPAAADVPAGSGVTTGGQVVTDGSGNSTVYLGSGTITDLLSAIDLASGVRKAAISAGAATVTASSTQTISSINDTSHIVTLKSSVGADLNISGKADILASIGITSATGGGTASVNVARTAGSAGLGTLIADGSTLTVNGKTITFKDAEAPASSSTRPGVVQNSSNADTPVETDGSGNSIVYLQTATLTDVLNAVDIATGAQKATTGSAKTTLATTAGATNSSIAGGILKISTGTTADLNITGTGNALSALGLAGNAGTDTSFTASRSSTPGGLSGKTLTFGSLNNGTAVNVTFGDGTNGTVKTLDGLNAKLALNNMQAALDASGKLTISTTNDYASSTIGSTADGGTIGGTASALFSTAQAPVEDVNSQNTRKSLLSQFNQILDNIKTTAQDASFNGVNLLNGDTLKLTFNEKGSSTMNLIGVTFDPSGLGLTKLGQNGLNEFEDISSTNKVISSLTQASTALRQQASTFGSNLSVVQNRQDFNKQIINVLQTGSSKLTDADLNEEAANSQALSTRQSLTVSALSLANQAQQSVLQLLR</sequence>
<proteinExistence type="inferred from homology"/>
<feature type="domain" description="Flagellin C-terminal" evidence="6">
    <location>
        <begin position="658"/>
        <end position="741"/>
    </location>
</feature>
<evidence type="ECO:0000259" key="6">
    <source>
        <dbReference type="Pfam" id="PF00700"/>
    </source>
</evidence>
<gene>
    <name evidence="8" type="ORF">BHAOGJBA_2163</name>
</gene>
<evidence type="ECO:0000313" key="8">
    <source>
        <dbReference type="EMBL" id="GJD88643.1"/>
    </source>
</evidence>
<comment type="similarity">
    <text evidence="1 3">Belongs to the bacterial flagellin family.</text>
</comment>
<dbReference type="GO" id="GO:0005198">
    <property type="term" value="F:structural molecule activity"/>
    <property type="evidence" value="ECO:0007669"/>
    <property type="project" value="UniProtKB-UniRule"/>
</dbReference>
<accession>A0AAV4ZK19</accession>
<dbReference type="Gene3D" id="1.20.1330.10">
    <property type="entry name" value="f41 fragment of flagellin, N-terminal domain"/>
    <property type="match status" value="1"/>
</dbReference>
<comment type="caution">
    <text evidence="8">The sequence shown here is derived from an EMBL/GenBank/DDBJ whole genome shotgun (WGS) entry which is preliminary data.</text>
</comment>
<protein>
    <recommendedName>
        <fullName evidence="3">Flagellin</fullName>
    </recommendedName>
</protein>